<organism evidence="1 2">
    <name type="scientific">Dentiscutata erythropus</name>
    <dbReference type="NCBI Taxonomy" id="1348616"/>
    <lineage>
        <taxon>Eukaryota</taxon>
        <taxon>Fungi</taxon>
        <taxon>Fungi incertae sedis</taxon>
        <taxon>Mucoromycota</taxon>
        <taxon>Glomeromycotina</taxon>
        <taxon>Glomeromycetes</taxon>
        <taxon>Diversisporales</taxon>
        <taxon>Gigasporaceae</taxon>
        <taxon>Dentiscutata</taxon>
    </lineage>
</organism>
<evidence type="ECO:0000313" key="2">
    <source>
        <dbReference type="Proteomes" id="UP000789405"/>
    </source>
</evidence>
<name>A0A9N9EE93_9GLOM</name>
<dbReference type="Proteomes" id="UP000789405">
    <property type="component" value="Unassembled WGS sequence"/>
</dbReference>
<keyword evidence="2" id="KW-1185">Reference proteome</keyword>
<dbReference type="AlphaFoldDB" id="A0A9N9EE93"/>
<reference evidence="1" key="1">
    <citation type="submission" date="2021-06" db="EMBL/GenBank/DDBJ databases">
        <authorList>
            <person name="Kallberg Y."/>
            <person name="Tangrot J."/>
            <person name="Rosling A."/>
        </authorList>
    </citation>
    <scope>NUCLEOTIDE SEQUENCE</scope>
    <source>
        <strain evidence="1">MA453B</strain>
    </source>
</reference>
<proteinExistence type="predicted"/>
<evidence type="ECO:0000313" key="1">
    <source>
        <dbReference type="EMBL" id="CAG8668406.1"/>
    </source>
</evidence>
<gene>
    <name evidence="1" type="ORF">DERYTH_LOCUS11094</name>
</gene>
<comment type="caution">
    <text evidence="1">The sequence shown here is derived from an EMBL/GenBank/DDBJ whole genome shotgun (WGS) entry which is preliminary data.</text>
</comment>
<sequence>MTYNIKKFIILFKGGQVDIKAFCQEPAAHAGGQVDIKVFCQEPAAYMIVKGTARGVLKRHRLMQKAHIEKSMTLQIFRVYSDSC</sequence>
<dbReference type="EMBL" id="CAJVPY010006740">
    <property type="protein sequence ID" value="CAG8668406.1"/>
    <property type="molecule type" value="Genomic_DNA"/>
</dbReference>
<protein>
    <submittedName>
        <fullName evidence="1">1181_t:CDS:1</fullName>
    </submittedName>
</protein>
<accession>A0A9N9EE93</accession>